<keyword evidence="2" id="KW-1185">Reference proteome</keyword>
<proteinExistence type="predicted"/>
<gene>
    <name evidence="1" type="ORF">BJX67DRAFT_217147</name>
</gene>
<dbReference type="EMBL" id="JBFXLQ010000004">
    <property type="protein sequence ID" value="KAL2871118.1"/>
    <property type="molecule type" value="Genomic_DNA"/>
</dbReference>
<name>A0ABR4M3F0_9EURO</name>
<dbReference type="Proteomes" id="UP001610432">
    <property type="component" value="Unassembled WGS sequence"/>
</dbReference>
<dbReference type="RefSeq" id="XP_070890097.1">
    <property type="nucleotide sequence ID" value="XM_071025671.1"/>
</dbReference>
<sequence>MDIPRGLCGWWTMESPKLVVPLRPTPARYHSRPGHLIHSPFFFFFFYVSVFSQFLRRLGPDPGQTRGEKRRGTDRLKLRREERANRIEKERVRTAIGQSEILFCRNGGGVGRWLANSQIDEQGSHLRSRYKTVPLLSSRLVRNCVMVPFSTSFRLFIDVPRDRSPTQAGNDTEAMGHRGSVYLDRLGCHAEAHRRPMTIS</sequence>
<evidence type="ECO:0000313" key="1">
    <source>
        <dbReference type="EMBL" id="KAL2871118.1"/>
    </source>
</evidence>
<accession>A0ABR4M3F0</accession>
<organism evidence="1 2">
    <name type="scientific">Aspergillus lucknowensis</name>
    <dbReference type="NCBI Taxonomy" id="176173"/>
    <lineage>
        <taxon>Eukaryota</taxon>
        <taxon>Fungi</taxon>
        <taxon>Dikarya</taxon>
        <taxon>Ascomycota</taxon>
        <taxon>Pezizomycotina</taxon>
        <taxon>Eurotiomycetes</taxon>
        <taxon>Eurotiomycetidae</taxon>
        <taxon>Eurotiales</taxon>
        <taxon>Aspergillaceae</taxon>
        <taxon>Aspergillus</taxon>
        <taxon>Aspergillus subgen. Nidulantes</taxon>
    </lineage>
</organism>
<evidence type="ECO:0000313" key="2">
    <source>
        <dbReference type="Proteomes" id="UP001610432"/>
    </source>
</evidence>
<comment type="caution">
    <text evidence="1">The sequence shown here is derived from an EMBL/GenBank/DDBJ whole genome shotgun (WGS) entry which is preliminary data.</text>
</comment>
<protein>
    <submittedName>
        <fullName evidence="1">Uncharacterized protein</fullName>
    </submittedName>
</protein>
<dbReference type="GeneID" id="98140743"/>
<reference evidence="1 2" key="1">
    <citation type="submission" date="2024-07" db="EMBL/GenBank/DDBJ databases">
        <title>Section-level genome sequencing and comparative genomics of Aspergillus sections Usti and Cavernicolus.</title>
        <authorList>
            <consortium name="Lawrence Berkeley National Laboratory"/>
            <person name="Nybo J.L."/>
            <person name="Vesth T.C."/>
            <person name="Theobald S."/>
            <person name="Frisvad J.C."/>
            <person name="Larsen T.O."/>
            <person name="Kjaerboelling I."/>
            <person name="Rothschild-Mancinelli K."/>
            <person name="Lyhne E.K."/>
            <person name="Kogle M.E."/>
            <person name="Barry K."/>
            <person name="Clum A."/>
            <person name="Na H."/>
            <person name="Ledsgaard L."/>
            <person name="Lin J."/>
            <person name="Lipzen A."/>
            <person name="Kuo A."/>
            <person name="Riley R."/>
            <person name="Mondo S."/>
            <person name="Labutti K."/>
            <person name="Haridas S."/>
            <person name="Pangalinan J."/>
            <person name="Salamov A.A."/>
            <person name="Simmons B.A."/>
            <person name="Magnuson J.K."/>
            <person name="Chen J."/>
            <person name="Drula E."/>
            <person name="Henrissat B."/>
            <person name="Wiebenga A."/>
            <person name="Lubbers R.J."/>
            <person name="Gomes A.C."/>
            <person name="Macurrencykelacurrency M.R."/>
            <person name="Stajich J."/>
            <person name="Grigoriev I.V."/>
            <person name="Mortensen U.H."/>
            <person name="De Vries R.P."/>
            <person name="Baker S.E."/>
            <person name="Andersen M.R."/>
        </authorList>
    </citation>
    <scope>NUCLEOTIDE SEQUENCE [LARGE SCALE GENOMIC DNA]</scope>
    <source>
        <strain evidence="1 2">CBS 449.75</strain>
    </source>
</reference>